<feature type="coiled-coil region" evidence="5">
    <location>
        <begin position="946"/>
        <end position="977"/>
    </location>
</feature>
<dbReference type="InterPro" id="IPR000330">
    <property type="entry name" value="SNF2_N"/>
</dbReference>
<dbReference type="InterPro" id="IPR038718">
    <property type="entry name" value="SNF2-like_sf"/>
</dbReference>
<dbReference type="PANTHER" id="PTHR45766">
    <property type="entry name" value="DNA ANNEALING HELICASE AND ENDONUCLEASE ZRANB3 FAMILY MEMBER"/>
    <property type="match status" value="1"/>
</dbReference>
<dbReference type="Pfam" id="PF13020">
    <property type="entry name" value="NOV_C"/>
    <property type="match status" value="1"/>
</dbReference>
<dbReference type="InterPro" id="IPR027417">
    <property type="entry name" value="P-loop_NTPase"/>
</dbReference>
<keyword evidence="3" id="KW-0347">Helicase</keyword>
<dbReference type="PROSITE" id="PS51192">
    <property type="entry name" value="HELICASE_ATP_BIND_1"/>
    <property type="match status" value="1"/>
</dbReference>
<dbReference type="InterPro" id="IPR001650">
    <property type="entry name" value="Helicase_C-like"/>
</dbReference>
<dbReference type="InterPro" id="IPR014001">
    <property type="entry name" value="Helicase_ATP-bd"/>
</dbReference>
<dbReference type="InterPro" id="IPR057342">
    <property type="entry name" value="DEXDc_RapA"/>
</dbReference>
<feature type="domain" description="Helicase C-terminal" evidence="7">
    <location>
        <begin position="484"/>
        <end position="640"/>
    </location>
</feature>
<evidence type="ECO:0000256" key="3">
    <source>
        <dbReference type="ARBA" id="ARBA00022806"/>
    </source>
</evidence>
<dbReference type="PANTHER" id="PTHR45766:SF6">
    <property type="entry name" value="SWI_SNF-RELATED MATRIX-ASSOCIATED ACTIN-DEPENDENT REGULATOR OF CHROMATIN SUBFAMILY A-LIKE PROTEIN 1"/>
    <property type="match status" value="1"/>
</dbReference>
<keyword evidence="1" id="KW-0547">Nucleotide-binding</keyword>
<feature type="coiled-coil region" evidence="5">
    <location>
        <begin position="392"/>
        <end position="476"/>
    </location>
</feature>
<dbReference type="CDD" id="cd18793">
    <property type="entry name" value="SF2_C_SNF"/>
    <property type="match status" value="1"/>
</dbReference>
<dbReference type="Gene3D" id="3.40.50.10810">
    <property type="entry name" value="Tandem AAA-ATPase domain"/>
    <property type="match status" value="1"/>
</dbReference>
<dbReference type="SUPFAM" id="SSF52540">
    <property type="entry name" value="P-loop containing nucleoside triphosphate hydrolases"/>
    <property type="match status" value="2"/>
</dbReference>
<reference evidence="8" key="1">
    <citation type="journal article" date="2020" name="mSystems">
        <title>Genome- and Community-Level Interaction Insights into Carbon Utilization and Element Cycling Functions of Hydrothermarchaeota in Hydrothermal Sediment.</title>
        <authorList>
            <person name="Zhou Z."/>
            <person name="Liu Y."/>
            <person name="Xu W."/>
            <person name="Pan J."/>
            <person name="Luo Z.H."/>
            <person name="Li M."/>
        </authorList>
    </citation>
    <scope>NUCLEOTIDE SEQUENCE [LARGE SCALE GENOMIC DNA]</scope>
    <source>
        <strain evidence="8">SpSt-754</strain>
    </source>
</reference>
<dbReference type="SMART" id="SM00490">
    <property type="entry name" value="HELICc"/>
    <property type="match status" value="1"/>
</dbReference>
<dbReference type="Pfam" id="PF00176">
    <property type="entry name" value="SNF2-rel_dom"/>
    <property type="match status" value="1"/>
</dbReference>
<gene>
    <name evidence="8" type="ORF">ENV38_03600</name>
</gene>
<name>A0A7V3KNM9_UNCW3</name>
<evidence type="ECO:0000256" key="2">
    <source>
        <dbReference type="ARBA" id="ARBA00022801"/>
    </source>
</evidence>
<dbReference type="SMART" id="SM00487">
    <property type="entry name" value="DEXDc"/>
    <property type="match status" value="1"/>
</dbReference>
<evidence type="ECO:0000256" key="1">
    <source>
        <dbReference type="ARBA" id="ARBA00022741"/>
    </source>
</evidence>
<dbReference type="GO" id="GO:0016787">
    <property type="term" value="F:hydrolase activity"/>
    <property type="evidence" value="ECO:0007669"/>
    <property type="project" value="UniProtKB-KW"/>
</dbReference>
<dbReference type="Gene3D" id="3.40.50.300">
    <property type="entry name" value="P-loop containing nucleotide triphosphate hydrolases"/>
    <property type="match status" value="1"/>
</dbReference>
<evidence type="ECO:0000256" key="4">
    <source>
        <dbReference type="ARBA" id="ARBA00022840"/>
    </source>
</evidence>
<dbReference type="GO" id="GO:0004386">
    <property type="term" value="F:helicase activity"/>
    <property type="evidence" value="ECO:0007669"/>
    <property type="project" value="UniProtKB-KW"/>
</dbReference>
<dbReference type="AlphaFoldDB" id="A0A7V3KNM9"/>
<evidence type="ECO:0000256" key="5">
    <source>
        <dbReference type="SAM" id="Coils"/>
    </source>
</evidence>
<dbReference type="PROSITE" id="PS51194">
    <property type="entry name" value="HELICASE_CTER"/>
    <property type="match status" value="1"/>
</dbReference>
<proteinExistence type="predicted"/>
<evidence type="ECO:0000259" key="6">
    <source>
        <dbReference type="PROSITE" id="PS51192"/>
    </source>
</evidence>
<dbReference type="InterPro" id="IPR024975">
    <property type="entry name" value="NOV_C"/>
</dbReference>
<dbReference type="GO" id="GO:0005524">
    <property type="term" value="F:ATP binding"/>
    <property type="evidence" value="ECO:0007669"/>
    <property type="project" value="UniProtKB-KW"/>
</dbReference>
<accession>A0A7V3KNM9</accession>
<evidence type="ECO:0000313" key="8">
    <source>
        <dbReference type="EMBL" id="HGB35970.1"/>
    </source>
</evidence>
<protein>
    <submittedName>
        <fullName evidence="8">DUF3883 domain-containing protein</fullName>
    </submittedName>
</protein>
<dbReference type="CDD" id="cd18011">
    <property type="entry name" value="DEXDc_RapA"/>
    <property type="match status" value="1"/>
</dbReference>
<sequence>MDVDKFLNKKVGIPSQFTEPVKIESFESVGSHYKLRVRKTDGHLEEIILTDQEVEEIQVLSDDLSLPVQAEHLLLLVESHRIKYAYSYDPYFAVSLSGIKTLPHQIEAVYGKMLPQPRLRFLLTDDPGAGKTIMAGLYVKEMKLRYAAEKILILVPANLRIQWQDELLRFFNEYFVIVDSELDRQQSINIWQKENQIITSIDYAKQEGVRERVWQQSWDIVIVDEAHKCSAYTKRRSNRNPERETTKRYQLVEKISTNHLIFLTATPHYGDDDRFCHFLRLLDPDVFPEPHKYPEEVNKLNRLIFPDEKNPWIIRRLKEDLRDLNGRPLFTKRYTITVPFKVSPVEYALYEAVTNYLNRFLIIHGTGRVRQSIALTRTVFQRRLASSTYAIYETLKRRLQKLKDFLEELKSLPPKERQKLLEKYRGTTIDEEREEEDLDEREKDRLVEELICAKEMNEIEEEIASLKDLIELAKDVYKKAPDTKLKALRECLQRAEFAELKDGQGKLLIFTEHKDTLMYLKENLEKLGYKTCEIHGGMDVYQRKRAQEEFRTSAQICVATEAAGEGINLQFCHLVINYDLPWNPARLEQRMGRVHRIGQTRDVYVFNFVAEESVDGKPIIEGKVLRRLLEKLDRMKSVLGEERVYDVIGEILALNKVDLAEILREAVYQPHRLDEYLERIDNIDPKKLEEYERLTGIALARAHVDFSAFQKKSFLAEERRLMPEYVERFFKKAAEVVGLKVERRADGLLRIPSVPSSFRSESLSAVKRFGKPESEYRKATFHKEDLEKEQHVDAVLLSPGHPLYAVVDEVLTQKLKDLKGKCSVLLDVNALSPYWVHYLEFSITDGRGETIYKELTAIKETMEGEYEIVPSDIIHDLSPYPEKIGRLPEISLERVEDYLRATYQIEKRQELQKERQERGKIIRDYLEKSYDERIYATQEKIMEALANNDHESAQKWEKELDELKRAKKEKLKNVEEMGLVRTGPVSHVASFFVLPPGEIPELSKFLEDEKEKENSEKRAIEIVLEYERKRGWEPEDVSNQKLGFDIRSLGPPDPQTGHREVRRIEVKGRKRVENIRLTVNEWLKAKQLRDTYWLYVVWDPLGEDYEIVTIQDPAHKLEYATREIKAISQYEINGKEITKFRG</sequence>
<feature type="domain" description="Helicase ATP-binding" evidence="6">
    <location>
        <begin position="112"/>
        <end position="285"/>
    </location>
</feature>
<dbReference type="EMBL" id="DTGD01000135">
    <property type="protein sequence ID" value="HGB35970.1"/>
    <property type="molecule type" value="Genomic_DNA"/>
</dbReference>
<keyword evidence="5" id="KW-0175">Coiled coil</keyword>
<keyword evidence="2" id="KW-0378">Hydrolase</keyword>
<organism evidence="8">
    <name type="scientific">candidate division WOR-3 bacterium</name>
    <dbReference type="NCBI Taxonomy" id="2052148"/>
    <lineage>
        <taxon>Bacteria</taxon>
        <taxon>Bacteria division WOR-3</taxon>
    </lineage>
</organism>
<evidence type="ECO:0000259" key="7">
    <source>
        <dbReference type="PROSITE" id="PS51194"/>
    </source>
</evidence>
<keyword evidence="4" id="KW-0067">ATP-binding</keyword>
<dbReference type="Pfam" id="PF00271">
    <property type="entry name" value="Helicase_C"/>
    <property type="match status" value="1"/>
</dbReference>
<dbReference type="InterPro" id="IPR049730">
    <property type="entry name" value="SNF2/RAD54-like_C"/>
</dbReference>
<comment type="caution">
    <text evidence="8">The sequence shown here is derived from an EMBL/GenBank/DDBJ whole genome shotgun (WGS) entry which is preliminary data.</text>
</comment>